<name>A0A376VAY6_ECOLX</name>
<dbReference type="GO" id="GO:0008671">
    <property type="term" value="F:2-dehydro-3-deoxygalactonokinase activity"/>
    <property type="evidence" value="ECO:0007669"/>
    <property type="project" value="UniProtKB-EC"/>
</dbReference>
<gene>
    <name evidence="1" type="primary">dgoK_1</name>
    <name evidence="1" type="ORF">NCTC9077_00021</name>
</gene>
<evidence type="ECO:0000313" key="1">
    <source>
        <dbReference type="EMBL" id="STJ08435.1"/>
    </source>
</evidence>
<organism evidence="1 2">
    <name type="scientific">Escherichia coli</name>
    <dbReference type="NCBI Taxonomy" id="562"/>
    <lineage>
        <taxon>Bacteria</taxon>
        <taxon>Pseudomonadati</taxon>
        <taxon>Pseudomonadota</taxon>
        <taxon>Gammaproteobacteria</taxon>
        <taxon>Enterobacterales</taxon>
        <taxon>Enterobacteriaceae</taxon>
        <taxon>Escherichia</taxon>
    </lineage>
</organism>
<evidence type="ECO:0000313" key="2">
    <source>
        <dbReference type="Proteomes" id="UP000254495"/>
    </source>
</evidence>
<sequence length="37" mass="4242">MTARYIAIDWGSTNLRAWLYQGDHCWTAGNQKQASRA</sequence>
<dbReference type="Gene3D" id="3.30.420.300">
    <property type="entry name" value="2-keto-3-deoxy-galactonokinase, substrate binding domain"/>
    <property type="match status" value="1"/>
</dbReference>
<keyword evidence="1" id="KW-0418">Kinase</keyword>
<reference evidence="1 2" key="1">
    <citation type="submission" date="2018-06" db="EMBL/GenBank/DDBJ databases">
        <authorList>
            <consortium name="Pathogen Informatics"/>
            <person name="Doyle S."/>
        </authorList>
    </citation>
    <scope>NUCLEOTIDE SEQUENCE [LARGE SCALE GENOMIC DNA]</scope>
    <source>
        <strain evidence="1 2">NCTC9077</strain>
    </source>
</reference>
<dbReference type="EMBL" id="UGCU01000001">
    <property type="protein sequence ID" value="STJ08435.1"/>
    <property type="molecule type" value="Genomic_DNA"/>
</dbReference>
<keyword evidence="1" id="KW-0808">Transferase</keyword>
<dbReference type="InterPro" id="IPR042258">
    <property type="entry name" value="DGOK_N"/>
</dbReference>
<dbReference type="Proteomes" id="UP000254495">
    <property type="component" value="Unassembled WGS sequence"/>
</dbReference>
<protein>
    <submittedName>
        <fullName evidence="1">2-dehydro-3-deoxygalactonokinase</fullName>
        <ecNumber evidence="1">2.7.1.58</ecNumber>
    </submittedName>
</protein>
<accession>A0A376VAY6</accession>
<dbReference type="EC" id="2.7.1.58" evidence="1"/>
<proteinExistence type="predicted"/>
<dbReference type="AlphaFoldDB" id="A0A376VAY6"/>